<keyword evidence="22" id="KW-1185">Reference proteome</keyword>
<feature type="binding site" evidence="12">
    <location>
        <position position="311"/>
    </location>
    <ligand>
        <name>L-glutamate</name>
        <dbReference type="ChEBI" id="CHEBI:29985"/>
    </ligand>
</feature>
<dbReference type="FunFam" id="3.10.20.70:FF:000005">
    <property type="entry name" value="Glutamine synthetase"/>
    <property type="match status" value="1"/>
</dbReference>
<dbReference type="GO" id="GO:0004356">
    <property type="term" value="F:glutamine synthetase activity"/>
    <property type="evidence" value="ECO:0007669"/>
    <property type="project" value="UniProtKB-EC"/>
</dbReference>
<feature type="binding site" evidence="12">
    <location>
        <position position="292"/>
    </location>
    <ligand>
        <name>L-glutamate</name>
        <dbReference type="ChEBI" id="CHEBI:29985"/>
    </ligand>
</feature>
<keyword evidence="15" id="KW-0597">Phosphoprotein</keyword>
<reference evidence="22" key="1">
    <citation type="submission" date="2016-01" db="EMBL/GenBank/DDBJ databases">
        <authorList>
            <person name="Mitreva M."/>
            <person name="Pepin K.H."/>
            <person name="Mihindukulasuriya K.A."/>
            <person name="Fulton R."/>
            <person name="Fronick C."/>
            <person name="O'Laughlin M."/>
            <person name="Miner T."/>
            <person name="Herter B."/>
            <person name="Rosa B.A."/>
            <person name="Cordes M."/>
            <person name="Tomlinson C."/>
            <person name="Wollam A."/>
            <person name="Palsikar V.B."/>
            <person name="Mardis E.R."/>
            <person name="Wilson R.K."/>
        </authorList>
    </citation>
    <scope>NUCLEOTIDE SEQUENCE [LARGE SCALE GENOMIC DNA]</scope>
    <source>
        <strain evidence="22">DNF00896</strain>
    </source>
</reference>
<dbReference type="InterPro" id="IPR027303">
    <property type="entry name" value="Gln_synth_gly_rich_site"/>
</dbReference>
<gene>
    <name evidence="21" type="ORF">HMPREF1866_00959</name>
</gene>
<proteinExistence type="inferred from homology"/>
<dbReference type="PROSITE" id="PS00180">
    <property type="entry name" value="GLNA_1"/>
    <property type="match status" value="1"/>
</dbReference>
<dbReference type="InterPro" id="IPR004809">
    <property type="entry name" value="Gln_synth_I"/>
</dbReference>
<dbReference type="PROSITE" id="PS00181">
    <property type="entry name" value="GLNA_ATP"/>
    <property type="match status" value="1"/>
</dbReference>
<dbReference type="Proteomes" id="UP000070394">
    <property type="component" value="Unassembled WGS sequence"/>
</dbReference>
<dbReference type="STRING" id="467210.HMPREF1866_00959"/>
<dbReference type="PATRIC" id="fig|467210.3.peg.948"/>
<dbReference type="PROSITE" id="PS51987">
    <property type="entry name" value="GS_CATALYTIC"/>
    <property type="match status" value="1"/>
</dbReference>
<feature type="binding site" evidence="14">
    <location>
        <position position="192"/>
    </location>
    <ligand>
        <name>Mg(2+)</name>
        <dbReference type="ChEBI" id="CHEBI:18420"/>
        <label>1</label>
    </ligand>
</feature>
<evidence type="ECO:0000256" key="4">
    <source>
        <dbReference type="ARBA" id="ARBA00021364"/>
    </source>
</evidence>
<keyword evidence="6 18" id="KW-0436">Ligase</keyword>
<evidence type="ECO:0000313" key="21">
    <source>
        <dbReference type="EMBL" id="KXB59143.1"/>
    </source>
</evidence>
<name>A0A133ZUM5_9FIRM</name>
<dbReference type="EC" id="6.3.1.2" evidence="3 18"/>
<protein>
    <recommendedName>
        <fullName evidence="4 18">Glutamine synthetase</fullName>
        <ecNumber evidence="3 18">6.3.1.2</ecNumber>
    </recommendedName>
</protein>
<dbReference type="EMBL" id="LSDA01000037">
    <property type="protein sequence ID" value="KXB59143.1"/>
    <property type="molecule type" value="Genomic_DNA"/>
</dbReference>
<evidence type="ECO:0000256" key="18">
    <source>
        <dbReference type="RuleBase" id="RU004356"/>
    </source>
</evidence>
<accession>A0A133ZUM5</accession>
<evidence type="ECO:0000256" key="10">
    <source>
        <dbReference type="ARBA" id="ARBA00022842"/>
    </source>
</evidence>
<keyword evidence="7 14" id="KW-0479">Metal-binding</keyword>
<dbReference type="Gene3D" id="3.10.20.70">
    <property type="entry name" value="Glutamine synthetase, N-terminal domain"/>
    <property type="match status" value="1"/>
</dbReference>
<evidence type="ECO:0000313" key="22">
    <source>
        <dbReference type="Proteomes" id="UP000070394"/>
    </source>
</evidence>
<comment type="caution">
    <text evidence="21">The sequence shown here is derived from an EMBL/GenBank/DDBJ whole genome shotgun (WGS) entry which is preliminary data.</text>
</comment>
<dbReference type="GO" id="GO:0005524">
    <property type="term" value="F:ATP binding"/>
    <property type="evidence" value="ECO:0007669"/>
    <property type="project" value="UniProtKB-KW"/>
</dbReference>
<evidence type="ECO:0000259" key="20">
    <source>
        <dbReference type="PROSITE" id="PS51987"/>
    </source>
</evidence>
<dbReference type="PANTHER" id="PTHR43785">
    <property type="entry name" value="GAMMA-GLUTAMYLPUTRESCINE SYNTHETASE"/>
    <property type="match status" value="1"/>
</dbReference>
<feature type="binding site" evidence="14">
    <location>
        <position position="185"/>
    </location>
    <ligand>
        <name>Mg(2+)</name>
        <dbReference type="ChEBI" id="CHEBI:18420"/>
        <label>1</label>
    </ligand>
</feature>
<dbReference type="SMART" id="SM01230">
    <property type="entry name" value="Gln-synt_C"/>
    <property type="match status" value="1"/>
</dbReference>
<dbReference type="SUPFAM" id="SSF55931">
    <property type="entry name" value="Glutamine synthetase/guanido kinase"/>
    <property type="match status" value="1"/>
</dbReference>
<evidence type="ECO:0000256" key="16">
    <source>
        <dbReference type="PROSITE-ProRule" id="PRU01330"/>
    </source>
</evidence>
<evidence type="ECO:0000256" key="12">
    <source>
        <dbReference type="PIRSR" id="PIRSR604809-1"/>
    </source>
</evidence>
<evidence type="ECO:0000256" key="8">
    <source>
        <dbReference type="ARBA" id="ARBA00022741"/>
    </source>
</evidence>
<evidence type="ECO:0000256" key="7">
    <source>
        <dbReference type="ARBA" id="ARBA00022723"/>
    </source>
</evidence>
<evidence type="ECO:0000259" key="19">
    <source>
        <dbReference type="PROSITE" id="PS51986"/>
    </source>
</evidence>
<dbReference type="InterPro" id="IPR008146">
    <property type="entry name" value="Gln_synth_cat_dom"/>
</dbReference>
<feature type="binding site" evidence="12">
    <location>
        <position position="330"/>
    </location>
    <ligand>
        <name>L-glutamate</name>
        <dbReference type="ChEBI" id="CHEBI:29985"/>
    </ligand>
</feature>
<dbReference type="RefSeq" id="WP_060930832.1">
    <property type="nucleotide sequence ID" value="NZ_KQ959797.1"/>
</dbReference>
<dbReference type="PANTHER" id="PTHR43785:SF12">
    <property type="entry name" value="TYPE-1 GLUTAMINE SYNTHETASE 2"/>
    <property type="match status" value="1"/>
</dbReference>
<evidence type="ECO:0000256" key="6">
    <source>
        <dbReference type="ARBA" id="ARBA00022598"/>
    </source>
</evidence>
<evidence type="ECO:0000256" key="9">
    <source>
        <dbReference type="ARBA" id="ARBA00022840"/>
    </source>
</evidence>
<feature type="modified residue" description="O-AMP-tyrosine" evidence="15">
    <location>
        <position position="368"/>
    </location>
</feature>
<dbReference type="Pfam" id="PF00120">
    <property type="entry name" value="Gln-synt_C"/>
    <property type="match status" value="1"/>
</dbReference>
<feature type="domain" description="GS catalytic" evidence="20">
    <location>
        <begin position="105"/>
        <end position="434"/>
    </location>
</feature>
<comment type="cofactor">
    <cofactor evidence="14">
        <name>Mg(2+)</name>
        <dbReference type="ChEBI" id="CHEBI:18420"/>
    </cofactor>
    <text evidence="14">Binds 2 Mg(2+) ions per subunit.</text>
</comment>
<dbReference type="AlphaFoldDB" id="A0A133ZUM5"/>
<dbReference type="PROSITE" id="PS51986">
    <property type="entry name" value="GS_BETA_GRASP"/>
    <property type="match status" value="1"/>
</dbReference>
<evidence type="ECO:0000256" key="1">
    <source>
        <dbReference type="ARBA" id="ARBA00004496"/>
    </source>
</evidence>
<evidence type="ECO:0000256" key="3">
    <source>
        <dbReference type="ARBA" id="ARBA00012937"/>
    </source>
</evidence>
<feature type="domain" description="GS beta-grasp" evidence="19">
    <location>
        <begin position="13"/>
        <end position="98"/>
    </location>
</feature>
<evidence type="ECO:0000256" key="13">
    <source>
        <dbReference type="PIRSR" id="PIRSR604809-2"/>
    </source>
</evidence>
<sequence length="434" mass="49103">MTKEEIFAIVEEEDVEFIRLQFTDIFGTLKNIAITASQLEDALENKILFDGSSVKGFAPIEDSDLYLHPDLSTFCIFPWRPQQGKVARFICNIHRTDGSIFEADPRAVLLDAYDKARQSGLNIFIEAECEFFLLNTDDKGEVSLNVKEKASYFDIGPLDMSENIRRDIVLNLEEMGINIKSSHHEIAKAQHEIDFTNQGAISCADAIQTFRMAVKTLAKRHGLSASFMPKPFESENGSGMHFKISILDNEGNNLLLEDGKPGKKGMAAVAGILEHACDTSLINNPLVNSYKRLKPGFDAPVYVSWSSNSNRSTLLRIPAERNNQIRFELRSPDSATNPYLCIAMLIYSILDGVEKDLPLKEAINENMYSNDIENVKRLPSTLKEAIDEFEKSDFVKEKLGTHIFGEYLNAKKAEWDEFNNAVTDWEIKKYLERY</sequence>
<evidence type="ECO:0000256" key="15">
    <source>
        <dbReference type="PIRSR" id="PIRSR604809-50"/>
    </source>
</evidence>
<dbReference type="GO" id="GO:0005737">
    <property type="term" value="C:cytoplasm"/>
    <property type="evidence" value="ECO:0007669"/>
    <property type="project" value="UniProtKB-SubCell"/>
</dbReference>
<dbReference type="GO" id="GO:0046872">
    <property type="term" value="F:metal ion binding"/>
    <property type="evidence" value="ECO:0007669"/>
    <property type="project" value="UniProtKB-KW"/>
</dbReference>
<feature type="binding site" evidence="13">
    <location>
        <position position="311"/>
    </location>
    <ligand>
        <name>ATP</name>
        <dbReference type="ChEBI" id="CHEBI:30616"/>
    </ligand>
</feature>
<dbReference type="InterPro" id="IPR014746">
    <property type="entry name" value="Gln_synth/guanido_kin_cat_dom"/>
</dbReference>
<comment type="catalytic activity">
    <reaction evidence="11 18">
        <text>L-glutamate + NH4(+) + ATP = L-glutamine + ADP + phosphate + H(+)</text>
        <dbReference type="Rhea" id="RHEA:16169"/>
        <dbReference type="ChEBI" id="CHEBI:15378"/>
        <dbReference type="ChEBI" id="CHEBI:28938"/>
        <dbReference type="ChEBI" id="CHEBI:29985"/>
        <dbReference type="ChEBI" id="CHEBI:30616"/>
        <dbReference type="ChEBI" id="CHEBI:43474"/>
        <dbReference type="ChEBI" id="CHEBI:58359"/>
        <dbReference type="ChEBI" id="CHEBI:456216"/>
        <dbReference type="EC" id="6.3.1.2"/>
    </reaction>
</comment>
<dbReference type="Gene3D" id="3.30.590.10">
    <property type="entry name" value="Glutamine synthetase/guanido kinase, catalytic domain"/>
    <property type="match status" value="1"/>
</dbReference>
<dbReference type="InterPro" id="IPR027302">
    <property type="entry name" value="Gln_synth_N_conserv_site"/>
</dbReference>
<feature type="binding site" evidence="14">
    <location>
        <position position="128"/>
    </location>
    <ligand>
        <name>Mg(2+)</name>
        <dbReference type="ChEBI" id="CHEBI:18420"/>
        <label>1</label>
    </ligand>
</feature>
<dbReference type="InterPro" id="IPR036651">
    <property type="entry name" value="Gln_synt_N_sf"/>
</dbReference>
<evidence type="ECO:0000256" key="5">
    <source>
        <dbReference type="ARBA" id="ARBA00022490"/>
    </source>
</evidence>
<feature type="binding site" evidence="14">
    <location>
        <position position="130"/>
    </location>
    <ligand>
        <name>Mg(2+)</name>
        <dbReference type="ChEBI" id="CHEBI:18420"/>
        <label>1</label>
    </ligand>
</feature>
<keyword evidence="10 14" id="KW-0460">Magnesium</keyword>
<dbReference type="OrthoDB" id="9807095at2"/>
<dbReference type="GO" id="GO:0006542">
    <property type="term" value="P:glutamine biosynthetic process"/>
    <property type="evidence" value="ECO:0007669"/>
    <property type="project" value="InterPro"/>
</dbReference>
<comment type="subcellular location">
    <subcellularLocation>
        <location evidence="1">Cytoplasm</location>
    </subcellularLocation>
</comment>
<dbReference type="SUPFAM" id="SSF54368">
    <property type="entry name" value="Glutamine synthetase, N-terminal domain"/>
    <property type="match status" value="1"/>
</dbReference>
<feature type="binding site" evidence="12">
    <location>
        <begin position="236"/>
        <end position="237"/>
    </location>
    <ligand>
        <name>L-glutamate</name>
        <dbReference type="ChEBI" id="CHEBI:29985"/>
    </ligand>
</feature>
<feature type="binding site" evidence="14">
    <location>
        <position position="241"/>
    </location>
    <ligand>
        <name>Mg(2+)</name>
        <dbReference type="ChEBI" id="CHEBI:18420"/>
        <label>1</label>
    </ligand>
</feature>
<keyword evidence="5" id="KW-0963">Cytoplasm</keyword>
<keyword evidence="9 13" id="KW-0067">ATP-binding</keyword>
<comment type="similarity">
    <text evidence="2 16 17">Belongs to the glutamine synthetase family.</text>
</comment>
<evidence type="ECO:0000256" key="17">
    <source>
        <dbReference type="RuleBase" id="RU000384"/>
    </source>
</evidence>
<dbReference type="NCBIfam" id="TIGR00653">
    <property type="entry name" value="GlnA"/>
    <property type="match status" value="1"/>
</dbReference>
<dbReference type="InterPro" id="IPR008147">
    <property type="entry name" value="Gln_synt_N"/>
</dbReference>
<evidence type="ECO:0000256" key="11">
    <source>
        <dbReference type="ARBA" id="ARBA00049436"/>
    </source>
</evidence>
<evidence type="ECO:0000256" key="2">
    <source>
        <dbReference type="ARBA" id="ARBA00009897"/>
    </source>
</evidence>
<dbReference type="Pfam" id="PF03951">
    <property type="entry name" value="Gln-synt_N"/>
    <property type="match status" value="1"/>
</dbReference>
<organism evidence="21 22">
    <name type="scientific">Lachnoanaerobaculum saburreum</name>
    <dbReference type="NCBI Taxonomy" id="467210"/>
    <lineage>
        <taxon>Bacteria</taxon>
        <taxon>Bacillati</taxon>
        <taxon>Bacillota</taxon>
        <taxon>Clostridia</taxon>
        <taxon>Lachnospirales</taxon>
        <taxon>Lachnospiraceae</taxon>
        <taxon>Lachnoanaerobaculum</taxon>
    </lineage>
</organism>
<keyword evidence="8 13" id="KW-0547">Nucleotide-binding</keyword>
<feature type="binding site" evidence="14">
    <location>
        <position position="328"/>
    </location>
    <ligand>
        <name>Mg(2+)</name>
        <dbReference type="ChEBI" id="CHEBI:18420"/>
        <label>1</label>
    </ligand>
</feature>
<evidence type="ECO:0000256" key="14">
    <source>
        <dbReference type="PIRSR" id="PIRSR604809-3"/>
    </source>
</evidence>